<gene>
    <name evidence="1" type="ORF">LOK49_LG01G02403</name>
</gene>
<dbReference type="Proteomes" id="UP001060215">
    <property type="component" value="Chromosome 1"/>
</dbReference>
<evidence type="ECO:0000313" key="2">
    <source>
        <dbReference type="Proteomes" id="UP001060215"/>
    </source>
</evidence>
<keyword evidence="2" id="KW-1185">Reference proteome</keyword>
<dbReference type="EMBL" id="CM045758">
    <property type="protein sequence ID" value="KAI8031489.1"/>
    <property type="molecule type" value="Genomic_DNA"/>
</dbReference>
<reference evidence="1 2" key="1">
    <citation type="journal article" date="2022" name="Plant J.">
        <title>Chromosome-level genome of Camellia lanceoleosa provides a valuable resource for understanding genome evolution and self-incompatibility.</title>
        <authorList>
            <person name="Gong W."/>
            <person name="Xiao S."/>
            <person name="Wang L."/>
            <person name="Liao Z."/>
            <person name="Chang Y."/>
            <person name="Mo W."/>
            <person name="Hu G."/>
            <person name="Li W."/>
            <person name="Zhao G."/>
            <person name="Zhu H."/>
            <person name="Hu X."/>
            <person name="Ji K."/>
            <person name="Xiang X."/>
            <person name="Song Q."/>
            <person name="Yuan D."/>
            <person name="Jin S."/>
            <person name="Zhang L."/>
        </authorList>
    </citation>
    <scope>NUCLEOTIDE SEQUENCE [LARGE SCALE GENOMIC DNA]</scope>
    <source>
        <strain evidence="1">SQ_2022a</strain>
    </source>
</reference>
<name>A0ACC0J1P4_9ERIC</name>
<evidence type="ECO:0000313" key="1">
    <source>
        <dbReference type="EMBL" id="KAI8031489.1"/>
    </source>
</evidence>
<protein>
    <submittedName>
        <fullName evidence="1">Uncharacterized protein</fullName>
    </submittedName>
</protein>
<organism evidence="1 2">
    <name type="scientific">Camellia lanceoleosa</name>
    <dbReference type="NCBI Taxonomy" id="1840588"/>
    <lineage>
        <taxon>Eukaryota</taxon>
        <taxon>Viridiplantae</taxon>
        <taxon>Streptophyta</taxon>
        <taxon>Embryophyta</taxon>
        <taxon>Tracheophyta</taxon>
        <taxon>Spermatophyta</taxon>
        <taxon>Magnoliopsida</taxon>
        <taxon>eudicotyledons</taxon>
        <taxon>Gunneridae</taxon>
        <taxon>Pentapetalae</taxon>
        <taxon>asterids</taxon>
        <taxon>Ericales</taxon>
        <taxon>Theaceae</taxon>
        <taxon>Camellia</taxon>
    </lineage>
</organism>
<accession>A0ACC0J1P4</accession>
<comment type="caution">
    <text evidence="1">The sequence shown here is derived from an EMBL/GenBank/DDBJ whole genome shotgun (WGS) entry which is preliminary data.</text>
</comment>
<proteinExistence type="predicted"/>
<sequence>MYMRFGFVPNIVVSSPEAAEQFLKTHDLVFASRPPHEASKYISYEQRNMSFAPYGPFWRNMRKLCTLELLSNLKIASFQSMRKEELSLLVKFIEKAAQNRVPVDLSAKVSSMNADVSCRMVFGKKYEDEEFDERGFKAVIQEECSCRRSLTSGITSRMWGHLTYRD</sequence>